<dbReference type="NCBIfam" id="TIGR04312">
    <property type="entry name" value="choice_anch_B"/>
    <property type="match status" value="1"/>
</dbReference>
<dbReference type="Proteomes" id="UP000756346">
    <property type="component" value="Unassembled WGS sequence"/>
</dbReference>
<sequence length="460" mass="51057">MAKEIAPDAQRSAELYQSGLMHQKIMMHKESFWADRAAEGLFAPEQYESMEAADTVVRCVNGVAKLKANDPLYQFKCSGLDLYDFRSHADLGSRTGQGAGSWGWTSPDGREFIAISQADGASFSEISKEGKLIYLGRLPQTPGAATSIWREIKGYKSYVVIGSEAANHGVQFFDMSKLLTVNSSRPVTFSQSDALFWNGLPSGRSHNVVTNEERDYAVAVGAQPRTSTCKSGLIFIDLKDMKNLNSPGCASQDGYVHDAQCLVYRGPDKRYDGQDICYGYNEDTLTIYLVTDKKNTKVISRTSYTGASYTHQGWVLDPQNQQYLVLDDEYDEYDGTGQGAAGYPITYIWDIRDLEKPKQTGSYRSPRTGIDHNQFVHNGLSYQSNYGQGLVIIDVSSIPSDPTGKGVKQVAYFDIYPEDDNVGNGGEIDFVGTWSHYPYFKSGYIVINTIERGAYVVKRS</sequence>
<dbReference type="PANTHER" id="PTHR38787:SF3">
    <property type="entry name" value="REGULATORY P DOMAIN-CONTAINING PROTEIN"/>
    <property type="match status" value="1"/>
</dbReference>
<comment type="caution">
    <text evidence="1">The sequence shown here is derived from an EMBL/GenBank/DDBJ whole genome shotgun (WGS) entry which is preliminary data.</text>
</comment>
<dbReference type="OrthoDB" id="2099887at2759"/>
<accession>A0A9P8YLZ9</accession>
<dbReference type="EMBL" id="JAGTJQ010000001">
    <property type="protein sequence ID" value="KAH7041484.1"/>
    <property type="molecule type" value="Genomic_DNA"/>
</dbReference>
<evidence type="ECO:0000313" key="2">
    <source>
        <dbReference type="Proteomes" id="UP000756346"/>
    </source>
</evidence>
<evidence type="ECO:0000313" key="1">
    <source>
        <dbReference type="EMBL" id="KAH7041484.1"/>
    </source>
</evidence>
<dbReference type="GO" id="GO:0005576">
    <property type="term" value="C:extracellular region"/>
    <property type="evidence" value="ECO:0007669"/>
    <property type="project" value="TreeGrafter"/>
</dbReference>
<protein>
    <recommendedName>
        <fullName evidence="3">Regulatory P domain-containing protein</fullName>
    </recommendedName>
</protein>
<dbReference type="InterPro" id="IPR027589">
    <property type="entry name" value="Choice_anch_B"/>
</dbReference>
<proteinExistence type="predicted"/>
<dbReference type="GeneID" id="70178940"/>
<keyword evidence="2" id="KW-1185">Reference proteome</keyword>
<name>A0A9P8YLZ9_9PEZI</name>
<dbReference type="PANTHER" id="PTHR38787">
    <property type="entry name" value="REGULATORY P DOMAIN-CONTAINING PROTEIN"/>
    <property type="match status" value="1"/>
</dbReference>
<organism evidence="1 2">
    <name type="scientific">Microdochium trichocladiopsis</name>
    <dbReference type="NCBI Taxonomy" id="1682393"/>
    <lineage>
        <taxon>Eukaryota</taxon>
        <taxon>Fungi</taxon>
        <taxon>Dikarya</taxon>
        <taxon>Ascomycota</taxon>
        <taxon>Pezizomycotina</taxon>
        <taxon>Sordariomycetes</taxon>
        <taxon>Xylariomycetidae</taxon>
        <taxon>Xylariales</taxon>
        <taxon>Microdochiaceae</taxon>
        <taxon>Microdochium</taxon>
    </lineage>
</organism>
<dbReference type="RefSeq" id="XP_046019539.1">
    <property type="nucleotide sequence ID" value="XM_046149394.1"/>
</dbReference>
<dbReference type="AlphaFoldDB" id="A0A9P8YLZ9"/>
<evidence type="ECO:0008006" key="3">
    <source>
        <dbReference type="Google" id="ProtNLM"/>
    </source>
</evidence>
<gene>
    <name evidence="1" type="ORF">B0I36DRAFT_235364</name>
</gene>
<reference evidence="1" key="1">
    <citation type="journal article" date="2021" name="Nat. Commun.">
        <title>Genetic determinants of endophytism in the Arabidopsis root mycobiome.</title>
        <authorList>
            <person name="Mesny F."/>
            <person name="Miyauchi S."/>
            <person name="Thiergart T."/>
            <person name="Pickel B."/>
            <person name="Atanasova L."/>
            <person name="Karlsson M."/>
            <person name="Huettel B."/>
            <person name="Barry K.W."/>
            <person name="Haridas S."/>
            <person name="Chen C."/>
            <person name="Bauer D."/>
            <person name="Andreopoulos W."/>
            <person name="Pangilinan J."/>
            <person name="LaButti K."/>
            <person name="Riley R."/>
            <person name="Lipzen A."/>
            <person name="Clum A."/>
            <person name="Drula E."/>
            <person name="Henrissat B."/>
            <person name="Kohler A."/>
            <person name="Grigoriev I.V."/>
            <person name="Martin F.M."/>
            <person name="Hacquard S."/>
        </authorList>
    </citation>
    <scope>NUCLEOTIDE SEQUENCE</scope>
    <source>
        <strain evidence="1">MPI-CAGE-CH-0230</strain>
    </source>
</reference>